<dbReference type="Proteomes" id="UP000012073">
    <property type="component" value="Unassembled WGS sequence"/>
</dbReference>
<dbReference type="Gramene" id="CDF35463">
    <property type="protein sequence ID" value="CDF35463"/>
    <property type="gene ID" value="CHC_T00003971001"/>
</dbReference>
<accession>R7QCG7</accession>
<gene>
    <name evidence="3" type="ORF">CHC_T00003971001</name>
</gene>
<dbReference type="SUPFAM" id="SSF116846">
    <property type="entry name" value="MIT domain"/>
    <property type="match status" value="1"/>
</dbReference>
<dbReference type="Gene3D" id="1.20.58.1310">
    <property type="entry name" value="PRONE domain, subdomain 2"/>
    <property type="match status" value="1"/>
</dbReference>
<dbReference type="Gene3D" id="1.20.58.80">
    <property type="entry name" value="Phosphotransferase system, lactose/cellobiose-type IIA subunit"/>
    <property type="match status" value="1"/>
</dbReference>
<dbReference type="InterPro" id="IPR036181">
    <property type="entry name" value="MIT_dom_sf"/>
</dbReference>
<evidence type="ECO:0000256" key="1">
    <source>
        <dbReference type="SAM" id="MobiDB-lite"/>
    </source>
</evidence>
<evidence type="ECO:0000313" key="4">
    <source>
        <dbReference type="Proteomes" id="UP000012073"/>
    </source>
</evidence>
<feature type="compositionally biased region" description="Polar residues" evidence="1">
    <location>
        <begin position="700"/>
        <end position="709"/>
    </location>
</feature>
<feature type="compositionally biased region" description="Low complexity" evidence="1">
    <location>
        <begin position="14"/>
        <end position="30"/>
    </location>
</feature>
<dbReference type="PANTHER" id="PTHR33101:SF6">
    <property type="entry name" value="ROP GUANINE NUCLEOTIDE EXCHANGE FACTOR 1"/>
    <property type="match status" value="1"/>
</dbReference>
<dbReference type="Pfam" id="PF03759">
    <property type="entry name" value="PRONE"/>
    <property type="match status" value="1"/>
</dbReference>
<dbReference type="PROSITE" id="PS51334">
    <property type="entry name" value="PRONE"/>
    <property type="match status" value="1"/>
</dbReference>
<dbReference type="EMBL" id="HG001731">
    <property type="protein sequence ID" value="CDF35463.1"/>
    <property type="molecule type" value="Genomic_DNA"/>
</dbReference>
<feature type="compositionally biased region" description="Basic and acidic residues" evidence="1">
    <location>
        <begin position="686"/>
        <end position="695"/>
    </location>
</feature>
<feature type="domain" description="PRONE" evidence="2">
    <location>
        <begin position="316"/>
        <end position="672"/>
    </location>
</feature>
<dbReference type="Gene3D" id="1.20.58.2010">
    <property type="entry name" value="PRONE domain, subdomain 1"/>
    <property type="match status" value="1"/>
</dbReference>
<evidence type="ECO:0000313" key="3">
    <source>
        <dbReference type="EMBL" id="CDF35463.1"/>
    </source>
</evidence>
<sequence>MVARGLQSQATLLGPARSSPASSSPARGPPHQVIEGASVIDARRKSGPSSPPLISVARELQVDSQSPSPQPRQGEHPAQTGHAPTDGDWGAGDVYIRELFSEAEDTAERAVQCDENEEYFEAFELYWVVVDLYYKVIPFLTPEEGGDVHERIKMYTRRCEAIREAFEDDPEGQDEIQVRIADATLVSAQKQDQIQESFNAGMWNAHLGIAENVEQDASSYTYVQERAPNEESPTSVEGTAFQYAAPENSGAAEKSAIAEREMSALQANRFPDYSNTKPLAAIPEAPRNPTAVSLSASTKAHRNSLSRPISRSAVRASTSSVSRERVAEMQERVQVMQACLNNFTVKRKHLGPARALELHVTTLNANTFGDLKKLAPLAPELEHKWATELEVLLSMLQEIKEVRPGVGYALRDDISRHLPALERCDRSVRKTMRSFGALDGHVSYVERETATNSARSGRSRRRWWVKVPVVVKGGLPPDVLRIVEEAEQEMRGVFKVCHEINVEVVKSMPVPQSFVEGLPKHARSLIQKELKEGLTTWGMFKVSDYMKDRNLWNKDNAKDITSSLEKVALIWEAKTSNKSFLSRTFDIRGERFHQAMTAFRRCQNAIRDLRREWPTMQHTDLDMAKIQHNEDIGHAGLEAYSRALESRAYRLLTRIRELLDANEEENAPSVSPSSLGNKPRPAGRSKAIERKDSRGLRQHAQAQSNRTRG</sequence>
<dbReference type="PhylomeDB" id="R7QCG7"/>
<keyword evidence="4" id="KW-1185">Reference proteome</keyword>
<organism evidence="3 4">
    <name type="scientific">Chondrus crispus</name>
    <name type="common">Carrageen Irish moss</name>
    <name type="synonym">Polymorpha crispa</name>
    <dbReference type="NCBI Taxonomy" id="2769"/>
    <lineage>
        <taxon>Eukaryota</taxon>
        <taxon>Rhodophyta</taxon>
        <taxon>Florideophyceae</taxon>
        <taxon>Rhodymeniophycidae</taxon>
        <taxon>Gigartinales</taxon>
        <taxon>Gigartinaceae</taxon>
        <taxon>Chondrus</taxon>
    </lineage>
</organism>
<evidence type="ECO:0000259" key="2">
    <source>
        <dbReference type="PROSITE" id="PS51334"/>
    </source>
</evidence>
<feature type="compositionally biased region" description="Polar residues" evidence="1">
    <location>
        <begin position="1"/>
        <end position="11"/>
    </location>
</feature>
<dbReference type="GO" id="GO:0005085">
    <property type="term" value="F:guanyl-nucleotide exchange factor activity"/>
    <property type="evidence" value="ECO:0007669"/>
    <property type="project" value="InterPro"/>
</dbReference>
<dbReference type="PANTHER" id="PTHR33101">
    <property type="entry name" value="ROP GUANINE NUCLEOTIDE EXCHANGE FACTOR 1"/>
    <property type="match status" value="1"/>
</dbReference>
<feature type="region of interest" description="Disordered" evidence="1">
    <location>
        <begin position="663"/>
        <end position="709"/>
    </location>
</feature>
<dbReference type="AlphaFoldDB" id="R7QCG7"/>
<reference evidence="4" key="1">
    <citation type="journal article" date="2013" name="Proc. Natl. Acad. Sci. U.S.A.">
        <title>Genome structure and metabolic features in the red seaweed Chondrus crispus shed light on evolution of the Archaeplastida.</title>
        <authorList>
            <person name="Collen J."/>
            <person name="Porcel B."/>
            <person name="Carre W."/>
            <person name="Ball S.G."/>
            <person name="Chaparro C."/>
            <person name="Tonon T."/>
            <person name="Barbeyron T."/>
            <person name="Michel G."/>
            <person name="Noel B."/>
            <person name="Valentin K."/>
            <person name="Elias M."/>
            <person name="Artiguenave F."/>
            <person name="Arun A."/>
            <person name="Aury J.M."/>
            <person name="Barbosa-Neto J.F."/>
            <person name="Bothwell J.H."/>
            <person name="Bouget F.Y."/>
            <person name="Brillet L."/>
            <person name="Cabello-Hurtado F."/>
            <person name="Capella-Gutierrez S."/>
            <person name="Charrier B."/>
            <person name="Cladiere L."/>
            <person name="Cock J.M."/>
            <person name="Coelho S.M."/>
            <person name="Colleoni C."/>
            <person name="Czjzek M."/>
            <person name="Da Silva C."/>
            <person name="Delage L."/>
            <person name="Denoeud F."/>
            <person name="Deschamps P."/>
            <person name="Dittami S.M."/>
            <person name="Gabaldon T."/>
            <person name="Gachon C.M."/>
            <person name="Groisillier A."/>
            <person name="Herve C."/>
            <person name="Jabbari K."/>
            <person name="Katinka M."/>
            <person name="Kloareg B."/>
            <person name="Kowalczyk N."/>
            <person name="Labadie K."/>
            <person name="Leblanc C."/>
            <person name="Lopez P.J."/>
            <person name="McLachlan D.H."/>
            <person name="Meslet-Cladiere L."/>
            <person name="Moustafa A."/>
            <person name="Nehr Z."/>
            <person name="Nyvall Collen P."/>
            <person name="Panaud O."/>
            <person name="Partensky F."/>
            <person name="Poulain J."/>
            <person name="Rensing S.A."/>
            <person name="Rousvoal S."/>
            <person name="Samson G."/>
            <person name="Symeonidi A."/>
            <person name="Weissenbach J."/>
            <person name="Zambounis A."/>
            <person name="Wincker P."/>
            <person name="Boyen C."/>
        </authorList>
    </citation>
    <scope>NUCLEOTIDE SEQUENCE [LARGE SCALE GENOMIC DNA]</scope>
    <source>
        <strain evidence="4">cv. Stackhouse</strain>
    </source>
</reference>
<dbReference type="KEGG" id="ccp:CHC_T00003971001"/>
<protein>
    <recommendedName>
        <fullName evidence="2">PRONE domain-containing protein</fullName>
    </recommendedName>
</protein>
<dbReference type="InterPro" id="IPR005512">
    <property type="entry name" value="PRONE_dom"/>
</dbReference>
<dbReference type="GeneID" id="17322994"/>
<dbReference type="RefSeq" id="XP_005715282.1">
    <property type="nucleotide sequence ID" value="XM_005715225.1"/>
</dbReference>
<name>R7QCG7_CHOCR</name>
<feature type="region of interest" description="Disordered" evidence="1">
    <location>
        <begin position="1"/>
        <end position="88"/>
    </location>
</feature>
<dbReference type="InterPro" id="IPR038937">
    <property type="entry name" value="RopGEF"/>
</dbReference>
<proteinExistence type="predicted"/>
<dbReference type="OrthoDB" id="1053009at2759"/>